<evidence type="ECO:0000313" key="3">
    <source>
        <dbReference type="Proteomes" id="UP000028924"/>
    </source>
</evidence>
<organism evidence="2 3">
    <name type="scientific">Auxenochlorella protothecoides</name>
    <name type="common">Green microalga</name>
    <name type="synonym">Chlorella protothecoides</name>
    <dbReference type="NCBI Taxonomy" id="3075"/>
    <lineage>
        <taxon>Eukaryota</taxon>
        <taxon>Viridiplantae</taxon>
        <taxon>Chlorophyta</taxon>
        <taxon>core chlorophytes</taxon>
        <taxon>Trebouxiophyceae</taxon>
        <taxon>Chlorellales</taxon>
        <taxon>Chlorellaceae</taxon>
        <taxon>Auxenochlorella</taxon>
    </lineage>
</organism>
<keyword evidence="3" id="KW-1185">Reference proteome</keyword>
<dbReference type="RefSeq" id="XP_011396868.1">
    <property type="nucleotide sequence ID" value="XM_011398566.1"/>
</dbReference>
<gene>
    <name evidence="2" type="ORF">F751_4015</name>
</gene>
<protein>
    <submittedName>
        <fullName evidence="2">Uncharacterized protein</fullName>
    </submittedName>
</protein>
<name>A0A087SE36_AUXPR</name>
<sequence length="49" mass="4699">MHCWATSASSWLSTGLGGELPAGAAGCGVRERGGAGPCQVGDGTPTLPA</sequence>
<dbReference type="KEGG" id="apro:F751_4015"/>
<evidence type="ECO:0000313" key="2">
    <source>
        <dbReference type="EMBL" id="KFM23990.1"/>
    </source>
</evidence>
<dbReference type="EMBL" id="KL662103">
    <property type="protein sequence ID" value="KFM23990.1"/>
    <property type="molecule type" value="Genomic_DNA"/>
</dbReference>
<proteinExistence type="predicted"/>
<feature type="signal peptide" evidence="1">
    <location>
        <begin position="1"/>
        <end position="17"/>
    </location>
</feature>
<dbReference type="Proteomes" id="UP000028924">
    <property type="component" value="Unassembled WGS sequence"/>
</dbReference>
<dbReference type="AlphaFoldDB" id="A0A087SE36"/>
<accession>A0A087SE36</accession>
<evidence type="ECO:0000256" key="1">
    <source>
        <dbReference type="SAM" id="SignalP"/>
    </source>
</evidence>
<reference evidence="2 3" key="1">
    <citation type="journal article" date="2014" name="BMC Genomics">
        <title>Oil accumulation mechanisms of the oleaginous microalga Chlorella protothecoides revealed through its genome, transcriptomes, and proteomes.</title>
        <authorList>
            <person name="Gao C."/>
            <person name="Wang Y."/>
            <person name="Shen Y."/>
            <person name="Yan D."/>
            <person name="He X."/>
            <person name="Dai J."/>
            <person name="Wu Q."/>
        </authorList>
    </citation>
    <scope>NUCLEOTIDE SEQUENCE [LARGE SCALE GENOMIC DNA]</scope>
    <source>
        <strain evidence="2 3">0710</strain>
    </source>
</reference>
<dbReference type="GeneID" id="23615406"/>
<feature type="chain" id="PRO_5001828830" evidence="1">
    <location>
        <begin position="18"/>
        <end position="49"/>
    </location>
</feature>
<keyword evidence="1" id="KW-0732">Signal</keyword>